<dbReference type="EMBL" id="QXDL01000338">
    <property type="protein sequence ID" value="RIH75946.1"/>
    <property type="molecule type" value="Genomic_DNA"/>
</dbReference>
<keyword evidence="2" id="KW-0813">Transport</keyword>
<dbReference type="GO" id="GO:0034755">
    <property type="term" value="P:iron ion transmembrane transport"/>
    <property type="evidence" value="ECO:0007669"/>
    <property type="project" value="TreeGrafter"/>
</dbReference>
<accession>A0A399DV62</accession>
<evidence type="ECO:0000256" key="2">
    <source>
        <dbReference type="ARBA" id="ARBA00022448"/>
    </source>
</evidence>
<protein>
    <submittedName>
        <fullName evidence="7">Divalent metal cation transporter MntH</fullName>
    </submittedName>
</protein>
<feature type="transmembrane region" description="Helical" evidence="6">
    <location>
        <begin position="51"/>
        <end position="71"/>
    </location>
</feature>
<dbReference type="GO" id="GO:0005384">
    <property type="term" value="F:manganese ion transmembrane transporter activity"/>
    <property type="evidence" value="ECO:0007669"/>
    <property type="project" value="TreeGrafter"/>
</dbReference>
<evidence type="ECO:0000313" key="7">
    <source>
        <dbReference type="EMBL" id="RIH75946.1"/>
    </source>
</evidence>
<feature type="transmembrane region" description="Helical" evidence="6">
    <location>
        <begin position="408"/>
        <end position="428"/>
    </location>
</feature>
<feature type="transmembrane region" description="Helical" evidence="6">
    <location>
        <begin position="192"/>
        <end position="212"/>
    </location>
</feature>
<keyword evidence="3 6" id="KW-0812">Transmembrane</keyword>
<gene>
    <name evidence="7" type="primary">mntH</name>
    <name evidence="7" type="ORF">Mterra_03930</name>
</gene>
<feature type="transmembrane region" description="Helical" evidence="6">
    <location>
        <begin position="299"/>
        <end position="324"/>
    </location>
</feature>
<evidence type="ECO:0000256" key="1">
    <source>
        <dbReference type="ARBA" id="ARBA00004141"/>
    </source>
</evidence>
<keyword evidence="4 6" id="KW-1133">Transmembrane helix</keyword>
<keyword evidence="8" id="KW-1185">Reference proteome</keyword>
<feature type="transmembrane region" description="Helical" evidence="6">
    <location>
        <begin position="92"/>
        <end position="111"/>
    </location>
</feature>
<feature type="transmembrane region" description="Helical" evidence="6">
    <location>
        <begin position="157"/>
        <end position="180"/>
    </location>
</feature>
<organism evidence="7 8">
    <name type="scientific">Calidithermus terrae</name>
    <dbReference type="NCBI Taxonomy" id="1408545"/>
    <lineage>
        <taxon>Bacteria</taxon>
        <taxon>Thermotogati</taxon>
        <taxon>Deinococcota</taxon>
        <taxon>Deinococci</taxon>
        <taxon>Thermales</taxon>
        <taxon>Thermaceae</taxon>
        <taxon>Calidithermus</taxon>
    </lineage>
</organism>
<evidence type="ECO:0000256" key="6">
    <source>
        <dbReference type="SAM" id="Phobius"/>
    </source>
</evidence>
<comment type="subcellular location">
    <subcellularLocation>
        <location evidence="1">Membrane</location>
        <topology evidence="1">Multi-pass membrane protein</topology>
    </subcellularLocation>
</comment>
<proteinExistence type="predicted"/>
<name>A0A399DV62_9DEIN</name>
<dbReference type="RefSeq" id="WP_119316753.1">
    <property type="nucleotide sequence ID" value="NZ_QXDL01000338.1"/>
</dbReference>
<dbReference type="NCBIfam" id="NF037982">
    <property type="entry name" value="Nramp_1"/>
    <property type="match status" value="1"/>
</dbReference>
<dbReference type="Pfam" id="PF01566">
    <property type="entry name" value="Nramp"/>
    <property type="match status" value="1"/>
</dbReference>
<feature type="transmembrane region" description="Helical" evidence="6">
    <location>
        <begin position="344"/>
        <end position="362"/>
    </location>
</feature>
<feature type="transmembrane region" description="Helical" evidence="6">
    <location>
        <begin position="250"/>
        <end position="271"/>
    </location>
</feature>
<reference evidence="7 8" key="1">
    <citation type="submission" date="2018-08" db="EMBL/GenBank/DDBJ databases">
        <title>Meiothermus terrae DSM 26712 genome sequencing project.</title>
        <authorList>
            <person name="Da Costa M.S."/>
            <person name="Albuquerque L."/>
            <person name="Raposo P."/>
            <person name="Froufe H.J.C."/>
            <person name="Barroso C.S."/>
            <person name="Egas C."/>
        </authorList>
    </citation>
    <scope>NUCLEOTIDE SEQUENCE [LARGE SCALE GENOMIC DNA]</scope>
    <source>
        <strain evidence="7 8">DSM 26712</strain>
    </source>
</reference>
<evidence type="ECO:0000256" key="3">
    <source>
        <dbReference type="ARBA" id="ARBA00022692"/>
    </source>
</evidence>
<dbReference type="InterPro" id="IPR001046">
    <property type="entry name" value="NRAMP_fam"/>
</dbReference>
<sequence>METPPPSDAAPGPADRNVLHALGPGLVTGASDDDPSGIATYAQAGAAFGYGLLWTLLLTYPLMGAIQEVAARIGRVTGRGIAGNLRRHYPPWLTYPVVGLLLVANTINLGADLGAMGAATRLLLGGEALLYTALFALLCLTLEVWMPYERYCAVLKWLTLALLVYVAAAFVVGVPWGTALTNTLLPSLRLDAAHLAMVVAVLGTTISPYLFFWQASAEVEEIEKEPEDEPLRRAPRQAPAQFWRIKADTYLGMGVSNLIAWCIMLTSAATLHAAGVTEIESAAQAAAALEPVAGPFAKLLFAAGIIGTGLLAVPVLAASAAYALGEALRWPTGLGRKPLEAKGFYAVIAAATLVGLAINLTPVNPIEALVWAAVVNGLVAVPVMALMMLMSSSPKVMGRFTLSPRLRLLGWLATAAMALAAVGLFATWGR</sequence>
<evidence type="ECO:0000313" key="8">
    <source>
        <dbReference type="Proteomes" id="UP000265715"/>
    </source>
</evidence>
<dbReference type="PANTHER" id="PTHR11706:SF33">
    <property type="entry name" value="NATURAL RESISTANCE-ASSOCIATED MACROPHAGE PROTEIN 2"/>
    <property type="match status" value="1"/>
</dbReference>
<dbReference type="AlphaFoldDB" id="A0A399DV62"/>
<dbReference type="PANTHER" id="PTHR11706">
    <property type="entry name" value="SOLUTE CARRIER PROTEIN FAMILY 11 MEMBER"/>
    <property type="match status" value="1"/>
</dbReference>
<dbReference type="GO" id="GO:0005886">
    <property type="term" value="C:plasma membrane"/>
    <property type="evidence" value="ECO:0007669"/>
    <property type="project" value="TreeGrafter"/>
</dbReference>
<feature type="transmembrane region" description="Helical" evidence="6">
    <location>
        <begin position="368"/>
        <end position="387"/>
    </location>
</feature>
<dbReference type="Proteomes" id="UP000265715">
    <property type="component" value="Unassembled WGS sequence"/>
</dbReference>
<keyword evidence="5 6" id="KW-0472">Membrane</keyword>
<dbReference type="GO" id="GO:0015086">
    <property type="term" value="F:cadmium ion transmembrane transporter activity"/>
    <property type="evidence" value="ECO:0007669"/>
    <property type="project" value="TreeGrafter"/>
</dbReference>
<dbReference type="OrthoDB" id="141480at2"/>
<evidence type="ECO:0000256" key="5">
    <source>
        <dbReference type="ARBA" id="ARBA00023136"/>
    </source>
</evidence>
<comment type="caution">
    <text evidence="7">The sequence shown here is derived from an EMBL/GenBank/DDBJ whole genome shotgun (WGS) entry which is preliminary data.</text>
</comment>
<evidence type="ECO:0000256" key="4">
    <source>
        <dbReference type="ARBA" id="ARBA00022989"/>
    </source>
</evidence>
<feature type="transmembrane region" description="Helical" evidence="6">
    <location>
        <begin position="123"/>
        <end position="145"/>
    </location>
</feature>